<dbReference type="EMBL" id="JAQNDN010000011">
    <property type="protein sequence ID" value="MDC0670370.1"/>
    <property type="molecule type" value="Genomic_DNA"/>
</dbReference>
<dbReference type="Gene3D" id="3.60.40.10">
    <property type="entry name" value="PPM-type phosphatase domain"/>
    <property type="match status" value="1"/>
</dbReference>
<dbReference type="SUPFAM" id="SSF81606">
    <property type="entry name" value="PP2C-like"/>
    <property type="match status" value="1"/>
</dbReference>
<keyword evidence="2" id="KW-1185">Reference proteome</keyword>
<comment type="caution">
    <text evidence="1">The sequence shown here is derived from an EMBL/GenBank/DDBJ whole genome shotgun (WGS) entry which is preliminary data.</text>
</comment>
<sequence length="236" mass="24336">MSAFVVSLREPGHGHPVAVDTIDDVTVATLADAWGDWGGRAAEAPALSGAHTSLLAAARAGETDWPAALVRAFAVAAERVGHLPAPQVDDELWDPITSLVCAVVTPAGISVGWVGGVAACVLADGEPVRETAPHTLIRQLREQGHDLAAFAGSALAQLDHIVVRVVQPAHRGASAPELVAWPPLDRGHKLVLAPARTLAALRAALPAEVTGGEPWLRAVVAACPEPGHRIGALIEP</sequence>
<evidence type="ECO:0000313" key="1">
    <source>
        <dbReference type="EMBL" id="MDC0670370.1"/>
    </source>
</evidence>
<dbReference type="RefSeq" id="WP_272000195.1">
    <property type="nucleotide sequence ID" value="NZ_JAQNDN010000011.1"/>
</dbReference>
<reference evidence="1 2" key="1">
    <citation type="submission" date="2022-11" db="EMBL/GenBank/DDBJ databases">
        <title>Minimal conservation of predation-associated metabolite biosynthetic gene clusters underscores biosynthetic potential of Myxococcota including descriptions for ten novel species: Archangium lansinium sp. nov., Myxococcus landrumus sp. nov., Nannocystis bai.</title>
        <authorList>
            <person name="Ahearne A."/>
            <person name="Stevens C."/>
            <person name="Dowd S."/>
        </authorList>
    </citation>
    <scope>NUCLEOTIDE SEQUENCE [LARGE SCALE GENOMIC DNA]</scope>
    <source>
        <strain evidence="1 2">NCELM</strain>
    </source>
</reference>
<dbReference type="Proteomes" id="UP001217838">
    <property type="component" value="Unassembled WGS sequence"/>
</dbReference>
<gene>
    <name evidence="1" type="ORF">POL58_21625</name>
</gene>
<protein>
    <submittedName>
        <fullName evidence="1">Uncharacterized protein</fullName>
    </submittedName>
</protein>
<name>A0ABT5B8C8_9BACT</name>
<dbReference type="InterPro" id="IPR036457">
    <property type="entry name" value="PPM-type-like_dom_sf"/>
</dbReference>
<organism evidence="1 2">
    <name type="scientific">Nannocystis radixulma</name>
    <dbReference type="NCBI Taxonomy" id="2995305"/>
    <lineage>
        <taxon>Bacteria</taxon>
        <taxon>Pseudomonadati</taxon>
        <taxon>Myxococcota</taxon>
        <taxon>Polyangia</taxon>
        <taxon>Nannocystales</taxon>
        <taxon>Nannocystaceae</taxon>
        <taxon>Nannocystis</taxon>
    </lineage>
</organism>
<evidence type="ECO:0000313" key="2">
    <source>
        <dbReference type="Proteomes" id="UP001217838"/>
    </source>
</evidence>
<accession>A0ABT5B8C8</accession>
<proteinExistence type="predicted"/>